<dbReference type="RefSeq" id="WP_104437465.1">
    <property type="nucleotide sequence ID" value="NZ_PTJA01000007.1"/>
</dbReference>
<dbReference type="AlphaFoldDB" id="A0A2S6HR70"/>
<reference evidence="6 7" key="1">
    <citation type="submission" date="2018-02" db="EMBL/GenBank/DDBJ databases">
        <title>Genomic Encyclopedia of Archaeal and Bacterial Type Strains, Phase II (KMG-II): from individual species to whole genera.</title>
        <authorList>
            <person name="Goeker M."/>
        </authorList>
    </citation>
    <scope>NUCLEOTIDE SEQUENCE [LARGE SCALE GENOMIC DNA]</scope>
    <source>
        <strain evidence="6 7">DSM 3808</strain>
    </source>
</reference>
<sequence length="180" mass="20778">MAMSEKNEIRKWVKEHRSGLNVSQEARWDDGICLRLLELEEINRAFCIYCYASMRHEAGTWKFMEHLFKQGKCVAVPKVSGKNMDFYVITGKSDLEEGTMGIMEPKADCLKINDTQAPMIVPGIAFDKNKNRLGYGGGYYDRFFEKEPDHKRIAIAYDFQIFDRIPADPHDKTVDMIITP</sequence>
<evidence type="ECO:0000256" key="3">
    <source>
        <dbReference type="ARBA" id="ARBA00022840"/>
    </source>
</evidence>
<evidence type="ECO:0000313" key="7">
    <source>
        <dbReference type="Proteomes" id="UP000237749"/>
    </source>
</evidence>
<evidence type="ECO:0000256" key="1">
    <source>
        <dbReference type="ARBA" id="ARBA00010638"/>
    </source>
</evidence>
<dbReference type="EMBL" id="PTJA01000007">
    <property type="protein sequence ID" value="PPK80128.1"/>
    <property type="molecule type" value="Genomic_DNA"/>
</dbReference>
<organism evidence="6 7">
    <name type="scientific">Lacrimispora xylanisolvens</name>
    <dbReference type="NCBI Taxonomy" id="384636"/>
    <lineage>
        <taxon>Bacteria</taxon>
        <taxon>Bacillati</taxon>
        <taxon>Bacillota</taxon>
        <taxon>Clostridia</taxon>
        <taxon>Lachnospirales</taxon>
        <taxon>Lachnospiraceae</taxon>
        <taxon>Lacrimispora</taxon>
    </lineage>
</organism>
<feature type="binding site" evidence="4">
    <location>
        <begin position="132"/>
        <end position="140"/>
    </location>
    <ligand>
        <name>ATP</name>
        <dbReference type="ChEBI" id="CHEBI:30616"/>
    </ligand>
</feature>
<comment type="similarity">
    <text evidence="1 5">Belongs to the 5-formyltetrahydrofolate cyclo-ligase family.</text>
</comment>
<keyword evidence="3 4" id="KW-0067">ATP-binding</keyword>
<dbReference type="Pfam" id="PF01812">
    <property type="entry name" value="5-FTHF_cyc-lig"/>
    <property type="match status" value="1"/>
</dbReference>
<dbReference type="InterPro" id="IPR037171">
    <property type="entry name" value="NagB/RpiA_transferase-like"/>
</dbReference>
<dbReference type="PANTHER" id="PTHR23407">
    <property type="entry name" value="ATPASE INHIBITOR/5-FORMYLTETRAHYDROFOLATE CYCLO-LIGASE"/>
    <property type="match status" value="1"/>
</dbReference>
<dbReference type="EC" id="6.3.3.2" evidence="5"/>
<dbReference type="Proteomes" id="UP000237749">
    <property type="component" value="Unassembled WGS sequence"/>
</dbReference>
<dbReference type="OrthoDB" id="9801938at2"/>
<dbReference type="InterPro" id="IPR002698">
    <property type="entry name" value="FTHF_cligase"/>
</dbReference>
<keyword evidence="6" id="KW-0436">Ligase</keyword>
<comment type="cofactor">
    <cofactor evidence="5">
        <name>Mg(2+)</name>
        <dbReference type="ChEBI" id="CHEBI:18420"/>
    </cofactor>
</comment>
<evidence type="ECO:0000256" key="2">
    <source>
        <dbReference type="ARBA" id="ARBA00022741"/>
    </source>
</evidence>
<evidence type="ECO:0000256" key="5">
    <source>
        <dbReference type="RuleBase" id="RU361279"/>
    </source>
</evidence>
<feature type="binding site" evidence="4">
    <location>
        <position position="57"/>
    </location>
    <ligand>
        <name>substrate</name>
    </ligand>
</feature>
<dbReference type="Gene3D" id="3.40.50.10420">
    <property type="entry name" value="NagB/RpiA/CoA transferase-like"/>
    <property type="match status" value="1"/>
</dbReference>
<dbReference type="GO" id="GO:0009396">
    <property type="term" value="P:folic acid-containing compound biosynthetic process"/>
    <property type="evidence" value="ECO:0007669"/>
    <property type="project" value="TreeGrafter"/>
</dbReference>
<dbReference type="PIRSF" id="PIRSF006806">
    <property type="entry name" value="FTHF_cligase"/>
    <property type="match status" value="1"/>
</dbReference>
<keyword evidence="2 4" id="KW-0547">Nucleotide-binding</keyword>
<feature type="binding site" evidence="4">
    <location>
        <begin position="6"/>
        <end position="10"/>
    </location>
    <ligand>
        <name>ATP</name>
        <dbReference type="ChEBI" id="CHEBI:30616"/>
    </ligand>
</feature>
<dbReference type="InterPro" id="IPR024185">
    <property type="entry name" value="FTHF_cligase-like_sf"/>
</dbReference>
<dbReference type="GO" id="GO:0035999">
    <property type="term" value="P:tetrahydrofolate interconversion"/>
    <property type="evidence" value="ECO:0007669"/>
    <property type="project" value="TreeGrafter"/>
</dbReference>
<dbReference type="GO" id="GO:0005524">
    <property type="term" value="F:ATP binding"/>
    <property type="evidence" value="ECO:0007669"/>
    <property type="project" value="UniProtKB-KW"/>
</dbReference>
<proteinExistence type="inferred from homology"/>
<comment type="caution">
    <text evidence="6">The sequence shown here is derived from an EMBL/GenBank/DDBJ whole genome shotgun (WGS) entry which is preliminary data.</text>
</comment>
<keyword evidence="5" id="KW-0479">Metal-binding</keyword>
<accession>A0A2S6HR70</accession>
<keyword evidence="5" id="KW-0460">Magnesium</keyword>
<name>A0A2S6HR70_9FIRM</name>
<protein>
    <recommendedName>
        <fullName evidence="5">5-formyltetrahydrofolate cyclo-ligase</fullName>
        <ecNumber evidence="5">6.3.3.2</ecNumber>
    </recommendedName>
</protein>
<dbReference type="SUPFAM" id="SSF100950">
    <property type="entry name" value="NagB/RpiA/CoA transferase-like"/>
    <property type="match status" value="1"/>
</dbReference>
<keyword evidence="7" id="KW-1185">Reference proteome</keyword>
<gene>
    <name evidence="6" type="ORF">BXY41_10756</name>
</gene>
<dbReference type="NCBIfam" id="TIGR02727">
    <property type="entry name" value="MTHFS_bact"/>
    <property type="match status" value="1"/>
</dbReference>
<dbReference type="PANTHER" id="PTHR23407:SF1">
    <property type="entry name" value="5-FORMYLTETRAHYDROFOLATE CYCLO-LIGASE"/>
    <property type="match status" value="1"/>
</dbReference>
<dbReference type="GO" id="GO:0030272">
    <property type="term" value="F:5-formyltetrahydrofolate cyclo-ligase activity"/>
    <property type="evidence" value="ECO:0007669"/>
    <property type="project" value="UniProtKB-EC"/>
</dbReference>
<evidence type="ECO:0000313" key="6">
    <source>
        <dbReference type="EMBL" id="PPK80128.1"/>
    </source>
</evidence>
<dbReference type="GO" id="GO:0046872">
    <property type="term" value="F:metal ion binding"/>
    <property type="evidence" value="ECO:0007669"/>
    <property type="project" value="UniProtKB-KW"/>
</dbReference>
<evidence type="ECO:0000256" key="4">
    <source>
        <dbReference type="PIRSR" id="PIRSR006806-1"/>
    </source>
</evidence>
<comment type="catalytic activity">
    <reaction evidence="5">
        <text>(6S)-5-formyl-5,6,7,8-tetrahydrofolate + ATP = (6R)-5,10-methenyltetrahydrofolate + ADP + phosphate</text>
        <dbReference type="Rhea" id="RHEA:10488"/>
        <dbReference type="ChEBI" id="CHEBI:30616"/>
        <dbReference type="ChEBI" id="CHEBI:43474"/>
        <dbReference type="ChEBI" id="CHEBI:57455"/>
        <dbReference type="ChEBI" id="CHEBI:57457"/>
        <dbReference type="ChEBI" id="CHEBI:456216"/>
        <dbReference type="EC" id="6.3.3.2"/>
    </reaction>
</comment>